<dbReference type="PANTHER" id="PTHR33692:SF1">
    <property type="entry name" value="RIBOSOME MATURATION FACTOR RIMM"/>
    <property type="match status" value="1"/>
</dbReference>
<dbReference type="SUPFAM" id="SSF50447">
    <property type="entry name" value="Translation proteins"/>
    <property type="match status" value="1"/>
</dbReference>
<dbReference type="GO" id="GO:0042274">
    <property type="term" value="P:ribosomal small subunit biogenesis"/>
    <property type="evidence" value="ECO:0007669"/>
    <property type="project" value="UniProtKB-UniRule"/>
</dbReference>
<keyword evidence="1 5" id="KW-0963">Cytoplasm</keyword>
<dbReference type="Pfam" id="PF24986">
    <property type="entry name" value="PRC_RimM"/>
    <property type="match status" value="1"/>
</dbReference>
<reference evidence="8" key="1">
    <citation type="submission" date="2015-11" db="EMBL/GenBank/DDBJ databases">
        <authorList>
            <person name="Zhang Y."/>
            <person name="Guo Z."/>
        </authorList>
    </citation>
    <scope>NUCLEOTIDE SEQUENCE</scope>
    <source>
        <strain evidence="8">BN30871</strain>
    </source>
</reference>
<dbReference type="InterPro" id="IPR011033">
    <property type="entry name" value="PRC_barrel-like_sf"/>
</dbReference>
<evidence type="ECO:0000256" key="5">
    <source>
        <dbReference type="HAMAP-Rule" id="MF_00014"/>
    </source>
</evidence>
<organism evidence="8">
    <name type="scientific">Sulfurovum sp. enrichment culture clone C5</name>
    <dbReference type="NCBI Taxonomy" id="497650"/>
    <lineage>
        <taxon>Bacteria</taxon>
        <taxon>Pseudomonadati</taxon>
        <taxon>Campylobacterota</taxon>
        <taxon>Epsilonproteobacteria</taxon>
        <taxon>Campylobacterales</taxon>
        <taxon>Sulfurovaceae</taxon>
        <taxon>Sulfurovum</taxon>
        <taxon>environmental samples</taxon>
    </lineage>
</organism>
<keyword evidence="2 5" id="KW-0690">Ribosome biogenesis</keyword>
<evidence type="ECO:0000256" key="3">
    <source>
        <dbReference type="ARBA" id="ARBA00022552"/>
    </source>
</evidence>
<evidence type="ECO:0000256" key="4">
    <source>
        <dbReference type="ARBA" id="ARBA00023186"/>
    </source>
</evidence>
<dbReference type="Gene3D" id="2.40.30.60">
    <property type="entry name" value="RimM"/>
    <property type="match status" value="1"/>
</dbReference>
<comment type="function">
    <text evidence="5">An accessory protein needed during the final step in the assembly of 30S ribosomal subunit, possibly for assembly of the head region. Essential for efficient processing of 16S rRNA. May be needed both before and after RbfA during the maturation of 16S rRNA. It has affinity for free ribosomal 30S subunits but not for 70S ribosomes.</text>
</comment>
<feature type="domain" description="RimM N-terminal" evidence="6">
    <location>
        <begin position="6"/>
        <end position="80"/>
    </location>
</feature>
<evidence type="ECO:0000259" key="6">
    <source>
        <dbReference type="Pfam" id="PF01782"/>
    </source>
</evidence>
<evidence type="ECO:0000256" key="1">
    <source>
        <dbReference type="ARBA" id="ARBA00022490"/>
    </source>
</evidence>
<accession>A0A0S4XLJ1</accession>
<evidence type="ECO:0000259" key="7">
    <source>
        <dbReference type="Pfam" id="PF24986"/>
    </source>
</evidence>
<comment type="domain">
    <text evidence="5">The PRC barrel domain binds ribosomal protein uS19.</text>
</comment>
<dbReference type="InterPro" id="IPR002676">
    <property type="entry name" value="RimM_N"/>
</dbReference>
<sequence>MNNIFIAQIGKTVGLHGDMKLHIHSDFPNQFKIGSKFKTDRGIVEFIKFDAKNSIARFKGYESLESAKKLTNAKIYTTSEETKENCDLEEGQYFWFDIIGCTVIENGEILGVVKDVERLTNSDYLEITTAQTLVDKDLSKSFLIPYIPRYISSVDIPSKEIYVVDAKSILENS</sequence>
<comment type="subunit">
    <text evidence="5">Binds ribosomal protein uS19.</text>
</comment>
<name>A0A0S4XLJ1_9BACT</name>
<dbReference type="InterPro" id="IPR011961">
    <property type="entry name" value="RimM"/>
</dbReference>
<evidence type="ECO:0000313" key="8">
    <source>
        <dbReference type="EMBL" id="CUV65184.1"/>
    </source>
</evidence>
<dbReference type="Gene3D" id="2.30.30.240">
    <property type="entry name" value="PRC-barrel domain"/>
    <property type="match status" value="1"/>
</dbReference>
<dbReference type="HAMAP" id="MF_00014">
    <property type="entry name" value="Ribosome_mat_RimM"/>
    <property type="match status" value="1"/>
</dbReference>
<keyword evidence="4 5" id="KW-0143">Chaperone</keyword>
<dbReference type="EMBL" id="FAXN01000020">
    <property type="protein sequence ID" value="CUV65184.1"/>
    <property type="molecule type" value="Genomic_DNA"/>
</dbReference>
<dbReference type="AlphaFoldDB" id="A0A0S4XLJ1"/>
<protein>
    <recommendedName>
        <fullName evidence="5">Ribosome maturation factor RimM</fullName>
    </recommendedName>
</protein>
<dbReference type="InterPro" id="IPR009000">
    <property type="entry name" value="Transl_B-barrel_sf"/>
</dbReference>
<dbReference type="InterPro" id="IPR036976">
    <property type="entry name" value="RimM_N_sf"/>
</dbReference>
<dbReference type="Pfam" id="PF01782">
    <property type="entry name" value="RimM"/>
    <property type="match status" value="1"/>
</dbReference>
<keyword evidence="3 5" id="KW-0698">rRNA processing</keyword>
<dbReference type="GO" id="GO:0005840">
    <property type="term" value="C:ribosome"/>
    <property type="evidence" value="ECO:0007669"/>
    <property type="project" value="InterPro"/>
</dbReference>
<gene>
    <name evidence="5 8" type="primary">rimM</name>
    <name evidence="8" type="ORF">BN3087_210031</name>
</gene>
<dbReference type="GO" id="GO:0006364">
    <property type="term" value="P:rRNA processing"/>
    <property type="evidence" value="ECO:0007669"/>
    <property type="project" value="UniProtKB-UniRule"/>
</dbReference>
<dbReference type="InterPro" id="IPR056792">
    <property type="entry name" value="PRC_RimM"/>
</dbReference>
<dbReference type="GO" id="GO:0005737">
    <property type="term" value="C:cytoplasm"/>
    <property type="evidence" value="ECO:0007669"/>
    <property type="project" value="UniProtKB-SubCell"/>
</dbReference>
<dbReference type="PANTHER" id="PTHR33692">
    <property type="entry name" value="RIBOSOME MATURATION FACTOR RIMM"/>
    <property type="match status" value="1"/>
</dbReference>
<comment type="similarity">
    <text evidence="5">Belongs to the RimM family.</text>
</comment>
<dbReference type="NCBIfam" id="TIGR02273">
    <property type="entry name" value="16S_RimM"/>
    <property type="match status" value="1"/>
</dbReference>
<proteinExistence type="inferred from homology"/>
<dbReference type="GO" id="GO:0043022">
    <property type="term" value="F:ribosome binding"/>
    <property type="evidence" value="ECO:0007669"/>
    <property type="project" value="InterPro"/>
</dbReference>
<comment type="subcellular location">
    <subcellularLocation>
        <location evidence="5">Cytoplasm</location>
    </subcellularLocation>
</comment>
<feature type="domain" description="Ribosome maturation factor RimM PRC barrel" evidence="7">
    <location>
        <begin position="95"/>
        <end position="165"/>
    </location>
</feature>
<dbReference type="SUPFAM" id="SSF50346">
    <property type="entry name" value="PRC-barrel domain"/>
    <property type="match status" value="1"/>
</dbReference>
<evidence type="ECO:0000256" key="2">
    <source>
        <dbReference type="ARBA" id="ARBA00022517"/>
    </source>
</evidence>